<feature type="compositionally biased region" description="Gly residues" evidence="1">
    <location>
        <begin position="40"/>
        <end position="53"/>
    </location>
</feature>
<evidence type="ECO:0000313" key="2">
    <source>
        <dbReference type="EMBL" id="PMB65118.1"/>
    </source>
</evidence>
<feature type="region of interest" description="Disordered" evidence="1">
    <location>
        <begin position="124"/>
        <end position="156"/>
    </location>
</feature>
<reference evidence="2 3" key="1">
    <citation type="journal article" date="2016" name="Appl. Microbiol. Biotechnol.">
        <title>Characterization of T-DNA insertion mutants with decreased virulence in the entomopathogenic fungus Beauveria bassiana JEF-007.</title>
        <authorList>
            <person name="Kim S."/>
            <person name="Lee S.J."/>
            <person name="Nai Y.S."/>
            <person name="Yu J.S."/>
            <person name="Lee M.R."/>
            <person name="Yang Y.T."/>
            <person name="Kim J.S."/>
        </authorList>
    </citation>
    <scope>NUCLEOTIDE SEQUENCE [LARGE SCALE GENOMIC DNA]</scope>
    <source>
        <strain evidence="2 3">JEF-007</strain>
    </source>
</reference>
<gene>
    <name evidence="2" type="ORF">BM221_009306</name>
</gene>
<protein>
    <submittedName>
        <fullName evidence="2">Uncharacterized protein</fullName>
    </submittedName>
</protein>
<proteinExistence type="predicted"/>
<comment type="caution">
    <text evidence="2">The sequence shown here is derived from an EMBL/GenBank/DDBJ whole genome shotgun (WGS) entry which is preliminary data.</text>
</comment>
<name>A0A2N6NCW4_BEABA</name>
<dbReference type="Proteomes" id="UP000235728">
    <property type="component" value="Unassembled WGS sequence"/>
</dbReference>
<dbReference type="EMBL" id="MRVG01000011">
    <property type="protein sequence ID" value="PMB65118.1"/>
    <property type="molecule type" value="Genomic_DNA"/>
</dbReference>
<sequence>MENGAESVKIAVYGGLAGRGCSGASRRLARPSKPGRLSLGRGGGGGGGGGAGHGTPKPTTTGVSFASGRLWLSPDKTRTTSTGDTSGRDGRTPDASWTGRGCLPLLRLLLPDAPPLANKRAAAGLGEEDTPARRPQQHPAVFDSWPTGGGERAAAQPAGRRRRFLFPISRLFLACAGKNTWTGLADVVTEAARGYS</sequence>
<organism evidence="2 3">
    <name type="scientific">Beauveria bassiana</name>
    <name type="common">White muscardine disease fungus</name>
    <name type="synonym">Tritirachium shiotae</name>
    <dbReference type="NCBI Taxonomy" id="176275"/>
    <lineage>
        <taxon>Eukaryota</taxon>
        <taxon>Fungi</taxon>
        <taxon>Dikarya</taxon>
        <taxon>Ascomycota</taxon>
        <taxon>Pezizomycotina</taxon>
        <taxon>Sordariomycetes</taxon>
        <taxon>Hypocreomycetidae</taxon>
        <taxon>Hypocreales</taxon>
        <taxon>Cordycipitaceae</taxon>
        <taxon>Beauveria</taxon>
    </lineage>
</organism>
<evidence type="ECO:0000313" key="3">
    <source>
        <dbReference type="Proteomes" id="UP000235728"/>
    </source>
</evidence>
<feature type="region of interest" description="Disordered" evidence="1">
    <location>
        <begin position="21"/>
        <end position="96"/>
    </location>
</feature>
<dbReference type="AlphaFoldDB" id="A0A2N6NCW4"/>
<evidence type="ECO:0000256" key="1">
    <source>
        <dbReference type="SAM" id="MobiDB-lite"/>
    </source>
</evidence>
<accession>A0A2N6NCW4</accession>